<reference evidence="1" key="1">
    <citation type="submission" date="2022-07" db="EMBL/GenBank/DDBJ databases">
        <title>Phylogenomic reconstructions and comparative analyses of Kickxellomycotina fungi.</title>
        <authorList>
            <person name="Reynolds N.K."/>
            <person name="Stajich J.E."/>
            <person name="Barry K."/>
            <person name="Grigoriev I.V."/>
            <person name="Crous P."/>
            <person name="Smith M.E."/>
        </authorList>
    </citation>
    <scope>NUCLEOTIDE SEQUENCE</scope>
    <source>
        <strain evidence="1">NRRL 5244</strain>
    </source>
</reference>
<dbReference type="EMBL" id="JANBPW010004262">
    <property type="protein sequence ID" value="KAJ1935412.1"/>
    <property type="molecule type" value="Genomic_DNA"/>
</dbReference>
<dbReference type="Proteomes" id="UP001150603">
    <property type="component" value="Unassembled WGS sequence"/>
</dbReference>
<gene>
    <name evidence="1" type="ORF">FBU59_005394</name>
</gene>
<keyword evidence="2" id="KW-1185">Reference proteome</keyword>
<protein>
    <submittedName>
        <fullName evidence="1">Uncharacterized protein</fullName>
    </submittedName>
</protein>
<proteinExistence type="predicted"/>
<organism evidence="1 2">
    <name type="scientific">Linderina macrospora</name>
    <dbReference type="NCBI Taxonomy" id="4868"/>
    <lineage>
        <taxon>Eukaryota</taxon>
        <taxon>Fungi</taxon>
        <taxon>Fungi incertae sedis</taxon>
        <taxon>Zoopagomycota</taxon>
        <taxon>Kickxellomycotina</taxon>
        <taxon>Kickxellomycetes</taxon>
        <taxon>Kickxellales</taxon>
        <taxon>Kickxellaceae</taxon>
        <taxon>Linderina</taxon>
    </lineage>
</organism>
<accession>A0ACC1J2W6</accession>
<evidence type="ECO:0000313" key="2">
    <source>
        <dbReference type="Proteomes" id="UP001150603"/>
    </source>
</evidence>
<feature type="non-terminal residue" evidence="1">
    <location>
        <position position="163"/>
    </location>
</feature>
<name>A0ACC1J2W6_9FUNG</name>
<sequence>MLLKRLSLVALCVTSQYSGICLAATDTTVKPLDIRLFHSLNRIGAPAVSPNNNHAIFLTTTYNPDSNKSTSYISLLDMTTGNITQLTDSRPGQTASNPLWFDDTTFGYIRHGSLYRQLISDNSSSELVYSPPSPISSVSYRANSGLLAFSANVFPDANLEQSA</sequence>
<comment type="caution">
    <text evidence="1">The sequence shown here is derived from an EMBL/GenBank/DDBJ whole genome shotgun (WGS) entry which is preliminary data.</text>
</comment>
<evidence type="ECO:0000313" key="1">
    <source>
        <dbReference type="EMBL" id="KAJ1935412.1"/>
    </source>
</evidence>